<dbReference type="Pfam" id="PF04069">
    <property type="entry name" value="OpuAC"/>
    <property type="match status" value="1"/>
</dbReference>
<dbReference type="AlphaFoldDB" id="A0A928VSS4"/>
<dbReference type="Gene3D" id="3.40.190.10">
    <property type="entry name" value="Periplasmic binding protein-like II"/>
    <property type="match status" value="1"/>
</dbReference>
<evidence type="ECO:0000313" key="3">
    <source>
        <dbReference type="EMBL" id="MBE9039471.1"/>
    </source>
</evidence>
<sequence>MKKSILLSAILALFISLTACQFNSSSITQTFDREIPGQGVTVKMGTGPIFFGRFITEIVGLGLRELGYQTREIKQLKPSLAHVAVGNGDLDFSTVHLEKSHQEFFVKGGGDAKLERVGTIVPQILEGYQIDLKTAQDYEITNLEQLKNPQIARLFDSDGDGKANLAGCDVGRACERTIDYHLEAYELIDTIEHDKGQNEILMADVISRYQQGKSVLYYTSQPSAIDFELKTGEDTTWLSVPFTALPPAQQQWTGEDTSLDGQNLGFLINRIRILANKIFLETNPAAKTWLEQVQIPTDDIRTEAQLLQQGENRPNDIRRHAQKWIENHKQKVDYWLETARKAASIESPPSSNKLS</sequence>
<feature type="chain" id="PRO_5037067989" evidence="1">
    <location>
        <begin position="22"/>
        <end position="355"/>
    </location>
</feature>
<dbReference type="GO" id="GO:0022857">
    <property type="term" value="F:transmembrane transporter activity"/>
    <property type="evidence" value="ECO:0007669"/>
    <property type="project" value="InterPro"/>
</dbReference>
<comment type="caution">
    <text evidence="3">The sequence shown here is derived from an EMBL/GenBank/DDBJ whole genome shotgun (WGS) entry which is preliminary data.</text>
</comment>
<organism evidence="3 4">
    <name type="scientific">Zarconia navalis LEGE 11467</name>
    <dbReference type="NCBI Taxonomy" id="1828826"/>
    <lineage>
        <taxon>Bacteria</taxon>
        <taxon>Bacillati</taxon>
        <taxon>Cyanobacteriota</taxon>
        <taxon>Cyanophyceae</taxon>
        <taxon>Oscillatoriophycideae</taxon>
        <taxon>Oscillatoriales</taxon>
        <taxon>Oscillatoriales incertae sedis</taxon>
        <taxon>Zarconia</taxon>
        <taxon>Zarconia navalis</taxon>
    </lineage>
</organism>
<accession>A0A928VSS4</accession>
<protein>
    <submittedName>
        <fullName evidence="3">Glycine betaine/L-proline ABC transporter substrate-binding protein ProX</fullName>
    </submittedName>
</protein>
<gene>
    <name evidence="3" type="primary">proX</name>
    <name evidence="3" type="ORF">IQ235_01510</name>
</gene>
<dbReference type="CDD" id="cd13638">
    <property type="entry name" value="PBP2_EcProx_like"/>
    <property type="match status" value="1"/>
</dbReference>
<dbReference type="EMBL" id="JADEXN010000012">
    <property type="protein sequence ID" value="MBE9039471.1"/>
    <property type="molecule type" value="Genomic_DNA"/>
</dbReference>
<keyword evidence="4" id="KW-1185">Reference proteome</keyword>
<dbReference type="Proteomes" id="UP000621799">
    <property type="component" value="Unassembled WGS sequence"/>
</dbReference>
<proteinExistence type="predicted"/>
<reference evidence="3" key="1">
    <citation type="submission" date="2020-10" db="EMBL/GenBank/DDBJ databases">
        <authorList>
            <person name="Castelo-Branco R."/>
            <person name="Eusebio N."/>
            <person name="Adriana R."/>
            <person name="Vieira A."/>
            <person name="Brugerolle De Fraissinette N."/>
            <person name="Rezende De Castro R."/>
            <person name="Schneider M.P."/>
            <person name="Vasconcelos V."/>
            <person name="Leao P.N."/>
        </authorList>
    </citation>
    <scope>NUCLEOTIDE SEQUENCE</scope>
    <source>
        <strain evidence="3">LEGE 11467</strain>
    </source>
</reference>
<dbReference type="Gene3D" id="3.40.190.100">
    <property type="entry name" value="Glycine betaine-binding periplasmic protein, domain 2"/>
    <property type="match status" value="1"/>
</dbReference>
<dbReference type="SUPFAM" id="SSF53850">
    <property type="entry name" value="Periplasmic binding protein-like II"/>
    <property type="match status" value="1"/>
</dbReference>
<evidence type="ECO:0000313" key="4">
    <source>
        <dbReference type="Proteomes" id="UP000621799"/>
    </source>
</evidence>
<feature type="signal peptide" evidence="1">
    <location>
        <begin position="1"/>
        <end position="21"/>
    </location>
</feature>
<evidence type="ECO:0000259" key="2">
    <source>
        <dbReference type="Pfam" id="PF04069"/>
    </source>
</evidence>
<keyword evidence="1" id="KW-0732">Signal</keyword>
<dbReference type="RefSeq" id="WP_264319733.1">
    <property type="nucleotide sequence ID" value="NZ_JADEXN010000012.1"/>
</dbReference>
<dbReference type="NCBIfam" id="NF008334">
    <property type="entry name" value="PRK11119.1"/>
    <property type="match status" value="1"/>
</dbReference>
<dbReference type="PROSITE" id="PS51257">
    <property type="entry name" value="PROKAR_LIPOPROTEIN"/>
    <property type="match status" value="1"/>
</dbReference>
<dbReference type="InterPro" id="IPR007210">
    <property type="entry name" value="ABC_Gly_betaine_transp_sub-bd"/>
</dbReference>
<name>A0A928VSS4_9CYAN</name>
<evidence type="ECO:0000256" key="1">
    <source>
        <dbReference type="SAM" id="SignalP"/>
    </source>
</evidence>
<dbReference type="GO" id="GO:0043190">
    <property type="term" value="C:ATP-binding cassette (ABC) transporter complex"/>
    <property type="evidence" value="ECO:0007669"/>
    <property type="project" value="InterPro"/>
</dbReference>
<feature type="domain" description="ABC-type glycine betaine transport system substrate-binding" evidence="2">
    <location>
        <begin position="41"/>
        <end position="326"/>
    </location>
</feature>